<dbReference type="InterPro" id="IPR006571">
    <property type="entry name" value="TLDc_dom"/>
</dbReference>
<feature type="domain" description="TLDc" evidence="5">
    <location>
        <begin position="1"/>
        <end position="151"/>
    </location>
</feature>
<dbReference type="PANTHER" id="PTHR23354:SF62">
    <property type="entry name" value="MUSTARD, ISOFORM V"/>
    <property type="match status" value="1"/>
</dbReference>
<dbReference type="EMBL" id="ML000942">
    <property type="protein sequence ID" value="RKO83692.1"/>
    <property type="molecule type" value="Genomic_DNA"/>
</dbReference>
<organism evidence="6 7">
    <name type="scientific">Blyttiomyces helicus</name>
    <dbReference type="NCBI Taxonomy" id="388810"/>
    <lineage>
        <taxon>Eukaryota</taxon>
        <taxon>Fungi</taxon>
        <taxon>Fungi incertae sedis</taxon>
        <taxon>Chytridiomycota</taxon>
        <taxon>Chytridiomycota incertae sedis</taxon>
        <taxon>Chytridiomycetes</taxon>
        <taxon>Chytridiomycetes incertae sedis</taxon>
        <taxon>Blyttiomyces</taxon>
    </lineage>
</organism>
<keyword evidence="3" id="KW-0496">Mitochondrion</keyword>
<comment type="subcellular location">
    <subcellularLocation>
        <location evidence="1">Mitochondrion</location>
    </subcellularLocation>
</comment>
<evidence type="ECO:0000313" key="7">
    <source>
        <dbReference type="Proteomes" id="UP000269721"/>
    </source>
</evidence>
<dbReference type="GO" id="GO:0006979">
    <property type="term" value="P:response to oxidative stress"/>
    <property type="evidence" value="ECO:0007669"/>
    <property type="project" value="TreeGrafter"/>
</dbReference>
<dbReference type="Proteomes" id="UP000269721">
    <property type="component" value="Unassembled WGS sequence"/>
</dbReference>
<dbReference type="PROSITE" id="PS51886">
    <property type="entry name" value="TLDC"/>
    <property type="match status" value="1"/>
</dbReference>
<evidence type="ECO:0000256" key="2">
    <source>
        <dbReference type="ARBA" id="ARBA00009540"/>
    </source>
</evidence>
<reference evidence="7" key="1">
    <citation type="journal article" date="2018" name="Nat. Microbiol.">
        <title>Leveraging single-cell genomics to expand the fungal tree of life.</title>
        <authorList>
            <person name="Ahrendt S.R."/>
            <person name="Quandt C.A."/>
            <person name="Ciobanu D."/>
            <person name="Clum A."/>
            <person name="Salamov A."/>
            <person name="Andreopoulos B."/>
            <person name="Cheng J.F."/>
            <person name="Woyke T."/>
            <person name="Pelin A."/>
            <person name="Henrissat B."/>
            <person name="Reynolds N.K."/>
            <person name="Benny G.L."/>
            <person name="Smith M.E."/>
            <person name="James T.Y."/>
            <person name="Grigoriev I.V."/>
        </authorList>
    </citation>
    <scope>NUCLEOTIDE SEQUENCE [LARGE SCALE GENOMIC DNA]</scope>
</reference>
<feature type="non-terminal residue" evidence="6">
    <location>
        <position position="1"/>
    </location>
</feature>
<evidence type="ECO:0000256" key="4">
    <source>
        <dbReference type="ARBA" id="ARBA00040604"/>
    </source>
</evidence>
<evidence type="ECO:0000259" key="5">
    <source>
        <dbReference type="PROSITE" id="PS51886"/>
    </source>
</evidence>
<gene>
    <name evidence="6" type="ORF">BDK51DRAFT_20528</name>
</gene>
<dbReference type="SMART" id="SM00584">
    <property type="entry name" value="TLDc"/>
    <property type="match status" value="1"/>
</dbReference>
<evidence type="ECO:0000256" key="1">
    <source>
        <dbReference type="ARBA" id="ARBA00004173"/>
    </source>
</evidence>
<name>A0A4P9VWV9_9FUNG</name>
<proteinExistence type="inferred from homology"/>
<dbReference type="AlphaFoldDB" id="A0A4P9VWV9"/>
<dbReference type="Pfam" id="PF07534">
    <property type="entry name" value="TLD"/>
    <property type="match status" value="1"/>
</dbReference>
<evidence type="ECO:0000256" key="3">
    <source>
        <dbReference type="ARBA" id="ARBA00023128"/>
    </source>
</evidence>
<keyword evidence="7" id="KW-1185">Reference proteome</keyword>
<dbReference type="GO" id="GO:0005634">
    <property type="term" value="C:nucleus"/>
    <property type="evidence" value="ECO:0007669"/>
    <property type="project" value="TreeGrafter"/>
</dbReference>
<evidence type="ECO:0000313" key="6">
    <source>
        <dbReference type="EMBL" id="RKO83692.1"/>
    </source>
</evidence>
<dbReference type="PANTHER" id="PTHR23354">
    <property type="entry name" value="NUCLEOLAR PROTEIN 7/ESTROGEN RECEPTOR COACTIVATOR-RELATED"/>
    <property type="match status" value="1"/>
</dbReference>
<comment type="similarity">
    <text evidence="2">Belongs to the OXR1 family.</text>
</comment>
<accession>A0A4P9VWV9</accession>
<dbReference type="GO" id="GO:0005739">
    <property type="term" value="C:mitochondrion"/>
    <property type="evidence" value="ECO:0007669"/>
    <property type="project" value="UniProtKB-SubCell"/>
</dbReference>
<dbReference type="OrthoDB" id="26679at2759"/>
<protein>
    <recommendedName>
        <fullName evidence="4">Oxidation resistance protein 1</fullName>
    </recommendedName>
</protein>
<sequence>LPPLLREAPVWTLVYSLEQHGISLNTLYQLTSERDGPQLLVIRDANGGVFGAFGSDHFAVRSGYYGTGTCFLWKKLSDGELVAYAATGKNDYLMLSEPHFIALGGGNGDFGLWIDDELYHGHSAPCDTFNNDQLSSTVEFRIVGLEVWAFEI</sequence>